<gene>
    <name evidence="1" type="ORF">LCGC14_1399910</name>
</gene>
<accession>A0A0F9JXE3</accession>
<comment type="caution">
    <text evidence="1">The sequence shown here is derived from an EMBL/GenBank/DDBJ whole genome shotgun (WGS) entry which is preliminary data.</text>
</comment>
<organism evidence="1">
    <name type="scientific">marine sediment metagenome</name>
    <dbReference type="NCBI Taxonomy" id="412755"/>
    <lineage>
        <taxon>unclassified sequences</taxon>
        <taxon>metagenomes</taxon>
        <taxon>ecological metagenomes</taxon>
    </lineage>
</organism>
<dbReference type="AlphaFoldDB" id="A0A0F9JXE3"/>
<protein>
    <submittedName>
        <fullName evidence="1">Uncharacterized protein</fullName>
    </submittedName>
</protein>
<evidence type="ECO:0000313" key="1">
    <source>
        <dbReference type="EMBL" id="KKM74479.1"/>
    </source>
</evidence>
<sequence>MDAELKKLAADAIIQLQDEVMEKTAELELRNTAIALAFKLFKHGSLIAEDIETSIEKFASKTLEELNLMDKAVEFNIQEGHTKFGTLSSRTQDDDTLDPLTRYLLQDIL</sequence>
<proteinExistence type="predicted"/>
<dbReference type="EMBL" id="LAZR01009133">
    <property type="protein sequence ID" value="KKM74479.1"/>
    <property type="molecule type" value="Genomic_DNA"/>
</dbReference>
<name>A0A0F9JXE3_9ZZZZ</name>
<reference evidence="1" key="1">
    <citation type="journal article" date="2015" name="Nature">
        <title>Complex archaea that bridge the gap between prokaryotes and eukaryotes.</title>
        <authorList>
            <person name="Spang A."/>
            <person name="Saw J.H."/>
            <person name="Jorgensen S.L."/>
            <person name="Zaremba-Niedzwiedzka K."/>
            <person name="Martijn J."/>
            <person name="Lind A.E."/>
            <person name="van Eijk R."/>
            <person name="Schleper C."/>
            <person name="Guy L."/>
            <person name="Ettema T.J."/>
        </authorList>
    </citation>
    <scope>NUCLEOTIDE SEQUENCE</scope>
</reference>